<organism evidence="1 2">
    <name type="scientific">Halotalea alkalilenta</name>
    <dbReference type="NCBI Taxonomy" id="376489"/>
    <lineage>
        <taxon>Bacteria</taxon>
        <taxon>Pseudomonadati</taxon>
        <taxon>Pseudomonadota</taxon>
        <taxon>Gammaproteobacteria</taxon>
        <taxon>Oceanospirillales</taxon>
        <taxon>Halomonadaceae</taxon>
        <taxon>Halotalea</taxon>
    </lineage>
</organism>
<keyword evidence="2" id="KW-1185">Reference proteome</keyword>
<dbReference type="KEGG" id="haa:A5892_06965"/>
<dbReference type="EMBL" id="CP015243">
    <property type="protein sequence ID" value="ANF57236.1"/>
    <property type="molecule type" value="Genomic_DNA"/>
</dbReference>
<dbReference type="RefSeq" id="WP_064122192.1">
    <property type="nucleotide sequence ID" value="NZ_CP015243.1"/>
</dbReference>
<dbReference type="Proteomes" id="UP000077875">
    <property type="component" value="Chromosome"/>
</dbReference>
<dbReference type="AlphaFoldDB" id="A0A172YDQ6"/>
<reference evidence="1 2" key="1">
    <citation type="submission" date="2016-04" db="EMBL/GenBank/DDBJ databases">
        <title>Complete Genome Sequence of Halotalea alkalilenta IHB B 13600.</title>
        <authorList>
            <person name="Swarnkar M.K."/>
            <person name="Sharma A."/>
            <person name="Kaushal K."/>
            <person name="Soni R."/>
            <person name="Rana S."/>
            <person name="Singh A.K."/>
            <person name="Gulati A."/>
        </authorList>
    </citation>
    <scope>NUCLEOTIDE SEQUENCE [LARGE SCALE GENOMIC DNA]</scope>
    <source>
        <strain evidence="1 2">IHB B 13600</strain>
    </source>
</reference>
<evidence type="ECO:0000313" key="2">
    <source>
        <dbReference type="Proteomes" id="UP000077875"/>
    </source>
</evidence>
<gene>
    <name evidence="1" type="ORF">A5892_06965</name>
</gene>
<name>A0A172YDQ6_9GAMM</name>
<evidence type="ECO:0000313" key="1">
    <source>
        <dbReference type="EMBL" id="ANF57236.1"/>
    </source>
</evidence>
<proteinExistence type="predicted"/>
<accession>A0A172YDQ6</accession>
<sequence>MSDKGLAKKCIRLNVPRPSQGYWLMNDGERKSHKVPLPAYQDSYLEEIIYKPELQREVGKTPEKSDRMLTEEQLATAMTFRIQESVPRYHSLISGARKQAKKPSVDKYTRLVFGRDVVNPGMKVTPKTFDRACIFLQGLGELLGTFGWKLVKSSREMTGFSDGEQTLEFEIKEPVTKIQHSPLQECDWMTGFSGTPMSMFPPADLSSGLPTPGQ</sequence>
<protein>
    <submittedName>
        <fullName evidence="1">Uncharacterized protein</fullName>
    </submittedName>
</protein>